<organism evidence="7 8">
    <name type="scientific">Microlunatus panaciterrae</name>
    <dbReference type="NCBI Taxonomy" id="400768"/>
    <lineage>
        <taxon>Bacteria</taxon>
        <taxon>Bacillati</taxon>
        <taxon>Actinomycetota</taxon>
        <taxon>Actinomycetes</taxon>
        <taxon>Propionibacteriales</taxon>
        <taxon>Propionibacteriaceae</taxon>
        <taxon>Microlunatus</taxon>
    </lineage>
</organism>
<dbReference type="InterPro" id="IPR005561">
    <property type="entry name" value="ANTAR"/>
</dbReference>
<evidence type="ECO:0000256" key="3">
    <source>
        <dbReference type="ARBA" id="ARBA00023015"/>
    </source>
</evidence>
<sequence length="259" mass="26969">MTSDDDATLGSGAGEPKSDGDEDLRDALVALANLSTGHLGLEELLTKVATYAVRAIPGADGAGLTLLEHGRSATIVSTAPFVTEIDDIQYGLGQGPCISAAAEGQTKLSGSLGADQRWPQFGSKVARLGVHSVVSLPLITPGAVVGAMNVYAHAKHVFDNRAVELGELFAAPAAIAVENAQVLVQAQRLAAQLQAALGTRGVVDRAIGIMMSRTGATPDEALNKLRSLSQTEHVKLPVMAQRIVDAAVRRARALHKEEE</sequence>
<dbReference type="PROSITE" id="PS50921">
    <property type="entry name" value="ANTAR"/>
    <property type="match status" value="1"/>
</dbReference>
<evidence type="ECO:0000256" key="2">
    <source>
        <dbReference type="ARBA" id="ARBA00022777"/>
    </source>
</evidence>
<dbReference type="SMART" id="SM01012">
    <property type="entry name" value="ANTAR"/>
    <property type="match status" value="1"/>
</dbReference>
<evidence type="ECO:0000259" key="6">
    <source>
        <dbReference type="PROSITE" id="PS50921"/>
    </source>
</evidence>
<name>A0ABS2RK55_9ACTN</name>
<feature type="domain" description="ANTAR" evidence="6">
    <location>
        <begin position="183"/>
        <end position="244"/>
    </location>
</feature>
<evidence type="ECO:0000256" key="4">
    <source>
        <dbReference type="ARBA" id="ARBA00023163"/>
    </source>
</evidence>
<keyword evidence="8" id="KW-1185">Reference proteome</keyword>
<dbReference type="Proteomes" id="UP000704762">
    <property type="component" value="Unassembled WGS sequence"/>
</dbReference>
<dbReference type="PIRSF" id="PIRSF036625">
    <property type="entry name" value="GAF_ANTAR"/>
    <property type="match status" value="1"/>
</dbReference>
<dbReference type="Gene3D" id="3.30.450.40">
    <property type="match status" value="1"/>
</dbReference>
<proteinExistence type="predicted"/>
<keyword evidence="4" id="KW-0804">Transcription</keyword>
<accession>A0ABS2RK55</accession>
<dbReference type="InterPro" id="IPR012074">
    <property type="entry name" value="GAF_ANTAR"/>
</dbReference>
<gene>
    <name evidence="7" type="ORF">JOE57_002312</name>
</gene>
<dbReference type="Pfam" id="PF03861">
    <property type="entry name" value="ANTAR"/>
    <property type="match status" value="1"/>
</dbReference>
<dbReference type="SUPFAM" id="SSF52172">
    <property type="entry name" value="CheY-like"/>
    <property type="match status" value="1"/>
</dbReference>
<feature type="region of interest" description="Disordered" evidence="5">
    <location>
        <begin position="1"/>
        <end position="21"/>
    </location>
</feature>
<dbReference type="Pfam" id="PF13185">
    <property type="entry name" value="GAF_2"/>
    <property type="match status" value="1"/>
</dbReference>
<evidence type="ECO:0000313" key="7">
    <source>
        <dbReference type="EMBL" id="MBM7799391.1"/>
    </source>
</evidence>
<dbReference type="SMART" id="SM00065">
    <property type="entry name" value="GAF"/>
    <property type="match status" value="1"/>
</dbReference>
<comment type="caution">
    <text evidence="7">The sequence shown here is derived from an EMBL/GenBank/DDBJ whole genome shotgun (WGS) entry which is preliminary data.</text>
</comment>
<dbReference type="InterPro" id="IPR036388">
    <property type="entry name" value="WH-like_DNA-bd_sf"/>
</dbReference>
<evidence type="ECO:0000256" key="5">
    <source>
        <dbReference type="SAM" id="MobiDB-lite"/>
    </source>
</evidence>
<evidence type="ECO:0000313" key="8">
    <source>
        <dbReference type="Proteomes" id="UP000704762"/>
    </source>
</evidence>
<dbReference type="InterPro" id="IPR003018">
    <property type="entry name" value="GAF"/>
</dbReference>
<dbReference type="InterPro" id="IPR011006">
    <property type="entry name" value="CheY-like_superfamily"/>
</dbReference>
<keyword evidence="3" id="KW-0805">Transcription regulation</keyword>
<dbReference type="InterPro" id="IPR029016">
    <property type="entry name" value="GAF-like_dom_sf"/>
</dbReference>
<dbReference type="SUPFAM" id="SSF55781">
    <property type="entry name" value="GAF domain-like"/>
    <property type="match status" value="1"/>
</dbReference>
<dbReference type="RefSeq" id="WP_204918112.1">
    <property type="nucleotide sequence ID" value="NZ_BAAAQP010000003.1"/>
</dbReference>
<protein>
    <submittedName>
        <fullName evidence="7">GAF domain-containing protein</fullName>
    </submittedName>
</protein>
<keyword evidence="1" id="KW-0808">Transferase</keyword>
<reference evidence="7 8" key="1">
    <citation type="submission" date="2021-01" db="EMBL/GenBank/DDBJ databases">
        <title>Sequencing the genomes of 1000 actinobacteria strains.</title>
        <authorList>
            <person name="Klenk H.-P."/>
        </authorList>
    </citation>
    <scope>NUCLEOTIDE SEQUENCE [LARGE SCALE GENOMIC DNA]</scope>
    <source>
        <strain evidence="7 8">DSM 18662</strain>
    </source>
</reference>
<keyword evidence="2" id="KW-0418">Kinase</keyword>
<dbReference type="Gene3D" id="1.10.10.10">
    <property type="entry name" value="Winged helix-like DNA-binding domain superfamily/Winged helix DNA-binding domain"/>
    <property type="match status" value="1"/>
</dbReference>
<dbReference type="EMBL" id="JAFBCF010000001">
    <property type="protein sequence ID" value="MBM7799391.1"/>
    <property type="molecule type" value="Genomic_DNA"/>
</dbReference>
<evidence type="ECO:0000256" key="1">
    <source>
        <dbReference type="ARBA" id="ARBA00022679"/>
    </source>
</evidence>